<dbReference type="EC" id="1.1.1.307" evidence="3"/>
<evidence type="ECO:0000256" key="11">
    <source>
        <dbReference type="PIRSR" id="PIRSR000097-2"/>
    </source>
</evidence>
<evidence type="ECO:0000313" key="15">
    <source>
        <dbReference type="Proteomes" id="UP001219355"/>
    </source>
</evidence>
<name>A0AAF0DIV3_9EURO</name>
<feature type="site" description="Lowers pKa of active site Tyr" evidence="12">
    <location>
        <position position="82"/>
    </location>
</feature>
<comment type="catalytic activity">
    <reaction evidence="8">
        <text>xylitol + NADP(+) = D-xylose + NADPH + H(+)</text>
        <dbReference type="Rhea" id="RHEA:27445"/>
        <dbReference type="ChEBI" id="CHEBI:15378"/>
        <dbReference type="ChEBI" id="CHEBI:17151"/>
        <dbReference type="ChEBI" id="CHEBI:53455"/>
        <dbReference type="ChEBI" id="CHEBI:57783"/>
        <dbReference type="ChEBI" id="CHEBI:58349"/>
        <dbReference type="EC" id="1.1.1.307"/>
    </reaction>
</comment>
<feature type="active site" description="Proton donor" evidence="10">
    <location>
        <position position="53"/>
    </location>
</feature>
<evidence type="ECO:0000256" key="10">
    <source>
        <dbReference type="PIRSR" id="PIRSR000097-1"/>
    </source>
</evidence>
<dbReference type="PIRSF" id="PIRSF000097">
    <property type="entry name" value="AKR"/>
    <property type="match status" value="1"/>
</dbReference>
<accession>A0AAF0DIV3</accession>
<evidence type="ECO:0000256" key="4">
    <source>
        <dbReference type="ARBA" id="ARBA00022629"/>
    </source>
</evidence>
<sequence length="324" mass="36024">MPTPTDIRFRLNTGAEIPALGLGTWQSSPGQVQAAVYHALKVGYRHIDAALCYQNEEEVGRGLAQAIDEGLVRREDVLVTTKLWNTYHRRVKEGLEASLENLGLDYVDLYLMHWPVAMNPSGNHPLFPTLPDGSRDIDWFRSHVDTYKDMEKLLATGKTKAIGVSNYSLKYLQELLPRVTVVPAVNQIENHPLLPQQEIVDFCREKGILVTAFSPLGSTGGPLMMNEAVVEVAKRKGVAASTVLLSWHAARGSCVVAKSVTPSRIEANHHLIHLDEEDMATIAKFIKEVVVSKRGFKRYVYPPFGVNFGFPDKMLKKTGTAFNC</sequence>
<evidence type="ECO:0000256" key="6">
    <source>
        <dbReference type="ARBA" id="ARBA00023027"/>
    </source>
</evidence>
<dbReference type="Gene3D" id="3.20.20.100">
    <property type="entry name" value="NADP-dependent oxidoreductase domain"/>
    <property type="match status" value="1"/>
</dbReference>
<keyword evidence="6" id="KW-0520">NAD</keyword>
<keyword evidence="5" id="KW-0560">Oxidoreductase</keyword>
<dbReference type="SUPFAM" id="SSF51430">
    <property type="entry name" value="NAD(P)-linked oxidoreductase"/>
    <property type="match status" value="1"/>
</dbReference>
<keyword evidence="4" id="KW-0119">Carbohydrate metabolism</keyword>
<evidence type="ECO:0000256" key="1">
    <source>
        <dbReference type="ARBA" id="ARBA00004722"/>
    </source>
</evidence>
<evidence type="ECO:0000256" key="9">
    <source>
        <dbReference type="ARBA" id="ARBA00049485"/>
    </source>
</evidence>
<dbReference type="PANTHER" id="PTHR11732">
    <property type="entry name" value="ALDO/KETO REDUCTASE"/>
    <property type="match status" value="1"/>
</dbReference>
<dbReference type="GO" id="GO:0016491">
    <property type="term" value="F:oxidoreductase activity"/>
    <property type="evidence" value="ECO:0007669"/>
    <property type="project" value="UniProtKB-KW"/>
</dbReference>
<proteinExistence type="inferred from homology"/>
<dbReference type="PROSITE" id="PS00063">
    <property type="entry name" value="ALDOKETO_REDUCTASE_3"/>
    <property type="match status" value="1"/>
</dbReference>
<comment type="pathway">
    <text evidence="1">Carbohydrate metabolism; D-xylose degradation.</text>
</comment>
<dbReference type="InterPro" id="IPR018170">
    <property type="entry name" value="Aldo/ket_reductase_CS"/>
</dbReference>
<protein>
    <recommendedName>
        <fullName evidence="3">D-xylose reductase [NAD(P)H]</fullName>
        <ecNumber evidence="3">1.1.1.307</ecNumber>
    </recommendedName>
</protein>
<evidence type="ECO:0000256" key="7">
    <source>
        <dbReference type="ARBA" id="ARBA00025065"/>
    </source>
</evidence>
<dbReference type="PROSITE" id="PS00798">
    <property type="entry name" value="ALDOKETO_REDUCTASE_1"/>
    <property type="match status" value="1"/>
</dbReference>
<dbReference type="PROSITE" id="PS00062">
    <property type="entry name" value="ALDOKETO_REDUCTASE_2"/>
    <property type="match status" value="1"/>
</dbReference>
<evidence type="ECO:0000256" key="3">
    <source>
        <dbReference type="ARBA" id="ARBA00012845"/>
    </source>
</evidence>
<dbReference type="PRINTS" id="PR00069">
    <property type="entry name" value="ALDKETRDTASE"/>
</dbReference>
<evidence type="ECO:0000256" key="5">
    <source>
        <dbReference type="ARBA" id="ARBA00023002"/>
    </source>
</evidence>
<reference evidence="14" key="1">
    <citation type="submission" date="2023-03" db="EMBL/GenBank/DDBJ databases">
        <title>Emydomyces testavorans Genome Sequence.</title>
        <authorList>
            <person name="Hoyer L."/>
        </authorList>
    </citation>
    <scope>NUCLEOTIDE SEQUENCE</scope>
    <source>
        <strain evidence="14">16-2883</strain>
    </source>
</reference>
<evidence type="ECO:0000313" key="14">
    <source>
        <dbReference type="EMBL" id="WEW59074.1"/>
    </source>
</evidence>
<comment type="similarity">
    <text evidence="2">Belongs to the aldo/keto reductase family.</text>
</comment>
<evidence type="ECO:0000259" key="13">
    <source>
        <dbReference type="Pfam" id="PF00248"/>
    </source>
</evidence>
<dbReference type="InterPro" id="IPR020471">
    <property type="entry name" value="AKR"/>
</dbReference>
<comment type="catalytic activity">
    <reaction evidence="9">
        <text>xylitol + NAD(+) = D-xylose + NADH + H(+)</text>
        <dbReference type="Rhea" id="RHEA:27441"/>
        <dbReference type="ChEBI" id="CHEBI:15378"/>
        <dbReference type="ChEBI" id="CHEBI:17151"/>
        <dbReference type="ChEBI" id="CHEBI:53455"/>
        <dbReference type="ChEBI" id="CHEBI:57540"/>
        <dbReference type="ChEBI" id="CHEBI:57945"/>
        <dbReference type="EC" id="1.1.1.307"/>
    </reaction>
</comment>
<gene>
    <name evidence="14" type="primary">GAR1_1</name>
    <name evidence="14" type="ORF">PRK78_004543</name>
</gene>
<dbReference type="AlphaFoldDB" id="A0AAF0DIV3"/>
<dbReference type="FunFam" id="3.20.20.100:FF:000007">
    <property type="entry name" value="NAD(P)H-dependent D-xylose reductase xyl1"/>
    <property type="match status" value="1"/>
</dbReference>
<dbReference type="EMBL" id="CP120628">
    <property type="protein sequence ID" value="WEW59074.1"/>
    <property type="molecule type" value="Genomic_DNA"/>
</dbReference>
<evidence type="ECO:0000256" key="12">
    <source>
        <dbReference type="PIRSR" id="PIRSR000097-3"/>
    </source>
</evidence>
<evidence type="ECO:0000256" key="2">
    <source>
        <dbReference type="ARBA" id="ARBA00007905"/>
    </source>
</evidence>
<keyword evidence="15" id="KW-1185">Reference proteome</keyword>
<dbReference type="InterPro" id="IPR023210">
    <property type="entry name" value="NADP_OxRdtase_dom"/>
</dbReference>
<dbReference type="Proteomes" id="UP001219355">
    <property type="component" value="Chromosome 2"/>
</dbReference>
<feature type="binding site" evidence="11">
    <location>
        <position position="113"/>
    </location>
    <ligand>
        <name>substrate</name>
    </ligand>
</feature>
<feature type="domain" description="NADP-dependent oxidoreductase" evidence="13">
    <location>
        <begin position="20"/>
        <end position="285"/>
    </location>
</feature>
<comment type="function">
    <text evidence="7">Catalyzes the initial reaction in the xylose utilization pathway by reducing D-xylose into xylitol. Xylose is a major component of hemicelluloses such as xylan. Most fungi utilize D-xylose via three enzymatic reactions, xylose reductase (XR), xylitol dehydrogenase (XDH), and xylulokinase, to form xylulose 5-phosphate, which enters pentose phosphate pathway.</text>
</comment>
<dbReference type="Pfam" id="PF00248">
    <property type="entry name" value="Aldo_ket_red"/>
    <property type="match status" value="1"/>
</dbReference>
<keyword evidence="4" id="KW-0859">Xylose metabolism</keyword>
<evidence type="ECO:0000256" key="8">
    <source>
        <dbReference type="ARBA" id="ARBA00047534"/>
    </source>
</evidence>
<organism evidence="14 15">
    <name type="scientific">Emydomyces testavorans</name>
    <dbReference type="NCBI Taxonomy" id="2070801"/>
    <lineage>
        <taxon>Eukaryota</taxon>
        <taxon>Fungi</taxon>
        <taxon>Dikarya</taxon>
        <taxon>Ascomycota</taxon>
        <taxon>Pezizomycotina</taxon>
        <taxon>Eurotiomycetes</taxon>
        <taxon>Eurotiomycetidae</taxon>
        <taxon>Onygenales</taxon>
        <taxon>Nannizziopsiaceae</taxon>
        <taxon>Emydomyces</taxon>
    </lineage>
</organism>
<dbReference type="InterPro" id="IPR036812">
    <property type="entry name" value="NAD(P)_OxRdtase_dom_sf"/>
</dbReference>
<dbReference type="GO" id="GO:0042732">
    <property type="term" value="P:D-xylose metabolic process"/>
    <property type="evidence" value="ECO:0007669"/>
    <property type="project" value="UniProtKB-KW"/>
</dbReference>